<accession>A0A0C5VQ57</accession>
<dbReference type="AlphaFoldDB" id="A0A0C5VQ57"/>
<organism evidence="1 2">
    <name type="scientific">Gynuella sunshinyii YC6258</name>
    <dbReference type="NCBI Taxonomy" id="1445510"/>
    <lineage>
        <taxon>Bacteria</taxon>
        <taxon>Pseudomonadati</taxon>
        <taxon>Pseudomonadota</taxon>
        <taxon>Gammaproteobacteria</taxon>
        <taxon>Oceanospirillales</taxon>
        <taxon>Saccharospirillaceae</taxon>
        <taxon>Gynuella</taxon>
    </lineage>
</organism>
<evidence type="ECO:0000313" key="2">
    <source>
        <dbReference type="Proteomes" id="UP000032266"/>
    </source>
</evidence>
<dbReference type="KEGG" id="gsn:YC6258_03532"/>
<name>A0A0C5VQ57_9GAMM</name>
<sequence>MTPVSQQINMNKKQVGRTRNEEFHSFTAMFHAGIALF</sequence>
<protein>
    <submittedName>
        <fullName evidence="1">Uncharacterized protein</fullName>
    </submittedName>
</protein>
<dbReference type="EMBL" id="CP007142">
    <property type="protein sequence ID" value="AJQ95568.1"/>
    <property type="molecule type" value="Genomic_DNA"/>
</dbReference>
<dbReference type="HOGENOM" id="CLU_3344236_0_0_6"/>
<reference evidence="1 2" key="1">
    <citation type="submission" date="2014-01" db="EMBL/GenBank/DDBJ databases">
        <title>Full genme sequencing of cellulolytic bacterium Gynuella sunshinyii YC6258T gen. nov., sp. nov.</title>
        <authorList>
            <person name="Khan H."/>
            <person name="Chung E.J."/>
            <person name="Chung Y.R."/>
        </authorList>
    </citation>
    <scope>NUCLEOTIDE SEQUENCE [LARGE SCALE GENOMIC DNA]</scope>
    <source>
        <strain evidence="1 2">YC6258</strain>
    </source>
</reference>
<dbReference type="STRING" id="1445510.YC6258_03532"/>
<evidence type="ECO:0000313" key="1">
    <source>
        <dbReference type="EMBL" id="AJQ95568.1"/>
    </source>
</evidence>
<gene>
    <name evidence="1" type="ORF">YC6258_03532</name>
</gene>
<dbReference type="Proteomes" id="UP000032266">
    <property type="component" value="Chromosome"/>
</dbReference>
<proteinExistence type="predicted"/>
<keyword evidence="2" id="KW-1185">Reference proteome</keyword>